<gene>
    <name evidence="8" type="ORF">SFRICE_004924</name>
</gene>
<feature type="region of interest" description="Disordered" evidence="7">
    <location>
        <begin position="338"/>
        <end position="361"/>
    </location>
</feature>
<proteinExistence type="inferred from homology"/>
<keyword evidence="5" id="KW-0378">Hydrolase</keyword>
<dbReference type="PANTHER" id="PTHR21711:SF0">
    <property type="entry name" value="MITOCHONDRIAL INNER MEMBRANE PROTEASE ATP23 HOMOLOG"/>
    <property type="match status" value="1"/>
</dbReference>
<dbReference type="AlphaFoldDB" id="A0A2H1WV61"/>
<keyword evidence="3" id="KW-0645">Protease</keyword>
<feature type="compositionally biased region" description="Polar residues" evidence="7">
    <location>
        <begin position="343"/>
        <end position="357"/>
    </location>
</feature>
<dbReference type="Gene3D" id="3.40.50.150">
    <property type="entry name" value="Vaccinia Virus protein VP39"/>
    <property type="match status" value="1"/>
</dbReference>
<organism evidence="8">
    <name type="scientific">Spodoptera frugiperda</name>
    <name type="common">Fall armyworm</name>
    <dbReference type="NCBI Taxonomy" id="7108"/>
    <lineage>
        <taxon>Eukaryota</taxon>
        <taxon>Metazoa</taxon>
        <taxon>Ecdysozoa</taxon>
        <taxon>Arthropoda</taxon>
        <taxon>Hexapoda</taxon>
        <taxon>Insecta</taxon>
        <taxon>Pterygota</taxon>
        <taxon>Neoptera</taxon>
        <taxon>Endopterygota</taxon>
        <taxon>Lepidoptera</taxon>
        <taxon>Glossata</taxon>
        <taxon>Ditrysia</taxon>
        <taxon>Noctuoidea</taxon>
        <taxon>Noctuidae</taxon>
        <taxon>Amphipyrinae</taxon>
        <taxon>Spodoptera</taxon>
    </lineage>
</organism>
<sequence length="592" mass="67685">MTTESEPCQESSVKKFIQYFYQGNLNFTLTPEDVETMDWNWQQEFLDATVNSKLMKEYPISGKFASLFLKKIIQHLELNQEVHDEFYEHLCTSMNNVDKDGFSYRHYLIDNDINNAITIKETKSMVVNGTTGLKTWEAALMLSDWALCNKNIFSNKNVLELGSGVGFTGISISKYCNAKSMMLTDCHDDVLKTISDNIHINFPQLQKKEKNNITWFKDQDKSLGVMPLDWNAVDDLTEDLVPDVLIGADIVYDPSILQPLANVIQTFCLRNKKLEVYIASVIRNEDTFNGFLKTLGEMELDYETIKLPKCVHIEWNESINRSFLKIYSELLKMSEEKNKSSTEAKTASNDTNKSQSEAAPKKDEAWGYDLYPERRGTFTPKLSNILIGKEGKENIDKFKCEQHVYECVKNSSIVKVMMAALKSSGCPIDIRRHISCEICDYSVSGGYDPELNQIVVCQNVSTRQGMVQGVLAHEMIHMFDYCRNQLDFKNMEHLACTEIRAANLTHCSFASAWSQGDASWGKIKKAHQDCVKTKALYSVLAVRQIGMKEAVDIIEKVFPKCYEDLEPIGRRIRRNSDDMLKAFKEAAYYGYE</sequence>
<evidence type="ECO:0000256" key="4">
    <source>
        <dbReference type="ARBA" id="ARBA00022723"/>
    </source>
</evidence>
<evidence type="ECO:0000256" key="5">
    <source>
        <dbReference type="ARBA" id="ARBA00022801"/>
    </source>
</evidence>
<dbReference type="GO" id="GO:0046872">
    <property type="term" value="F:metal ion binding"/>
    <property type="evidence" value="ECO:0007669"/>
    <property type="project" value="UniProtKB-KW"/>
</dbReference>
<dbReference type="SUPFAM" id="SSF53335">
    <property type="entry name" value="S-adenosyl-L-methionine-dependent methyltransferases"/>
    <property type="match status" value="1"/>
</dbReference>
<evidence type="ECO:0000313" key="8">
    <source>
        <dbReference type="EMBL" id="SOQ56948.1"/>
    </source>
</evidence>
<evidence type="ECO:0000256" key="3">
    <source>
        <dbReference type="ARBA" id="ARBA00022670"/>
    </source>
</evidence>
<dbReference type="GO" id="GO:0033615">
    <property type="term" value="P:mitochondrial proton-transporting ATP synthase complex assembly"/>
    <property type="evidence" value="ECO:0007669"/>
    <property type="project" value="TreeGrafter"/>
</dbReference>
<dbReference type="OrthoDB" id="285308at2759"/>
<dbReference type="PANTHER" id="PTHR21711">
    <property type="entry name" value="MITOCHONDRIAL INNER MEMBRANE PROTEASE"/>
    <property type="match status" value="1"/>
</dbReference>
<evidence type="ECO:0000256" key="7">
    <source>
        <dbReference type="SAM" id="MobiDB-lite"/>
    </source>
</evidence>
<dbReference type="Pfam" id="PF10294">
    <property type="entry name" value="Methyltransf_16"/>
    <property type="match status" value="1"/>
</dbReference>
<evidence type="ECO:0000256" key="2">
    <source>
        <dbReference type="ARBA" id="ARBA00016555"/>
    </source>
</evidence>
<evidence type="ECO:0000256" key="6">
    <source>
        <dbReference type="ARBA" id="ARBA00023049"/>
    </source>
</evidence>
<dbReference type="InterPro" id="IPR019410">
    <property type="entry name" value="Methyltransf_16"/>
</dbReference>
<dbReference type="GO" id="GO:0004222">
    <property type="term" value="F:metalloendopeptidase activity"/>
    <property type="evidence" value="ECO:0007669"/>
    <property type="project" value="InterPro"/>
</dbReference>
<protein>
    <recommendedName>
        <fullName evidence="2">Mitochondrial inner membrane protease ATP23 homolog</fullName>
    </recommendedName>
</protein>
<dbReference type="GO" id="GO:0005739">
    <property type="term" value="C:mitochondrion"/>
    <property type="evidence" value="ECO:0007669"/>
    <property type="project" value="GOC"/>
</dbReference>
<reference evidence="8" key="1">
    <citation type="submission" date="2016-07" db="EMBL/GenBank/DDBJ databases">
        <authorList>
            <person name="Bretaudeau A."/>
        </authorList>
    </citation>
    <scope>NUCLEOTIDE SEQUENCE</scope>
    <source>
        <strain evidence="8">Rice</strain>
        <tissue evidence="8">Whole body</tissue>
    </source>
</reference>
<dbReference type="EMBL" id="ODYU01011300">
    <property type="protein sequence ID" value="SOQ56948.1"/>
    <property type="molecule type" value="Genomic_DNA"/>
</dbReference>
<name>A0A2H1WV61_SPOFR</name>
<dbReference type="GO" id="GO:0034982">
    <property type="term" value="P:mitochondrial protein processing"/>
    <property type="evidence" value="ECO:0007669"/>
    <property type="project" value="TreeGrafter"/>
</dbReference>
<comment type="similarity">
    <text evidence="1">Belongs to the peptidase M76 family.</text>
</comment>
<dbReference type="Pfam" id="PF09768">
    <property type="entry name" value="Peptidase_M76"/>
    <property type="match status" value="1"/>
</dbReference>
<accession>A0A2H1WV61</accession>
<keyword evidence="6" id="KW-0482">Metalloprotease</keyword>
<keyword evidence="4" id="KW-0479">Metal-binding</keyword>
<dbReference type="InterPro" id="IPR019165">
    <property type="entry name" value="Peptidase_M76_ATP23"/>
</dbReference>
<dbReference type="InterPro" id="IPR029063">
    <property type="entry name" value="SAM-dependent_MTases_sf"/>
</dbReference>
<evidence type="ECO:0000256" key="1">
    <source>
        <dbReference type="ARBA" id="ARBA00009915"/>
    </source>
</evidence>